<dbReference type="EMBL" id="JABCSC020000001">
    <property type="protein sequence ID" value="NSL54231.1"/>
    <property type="molecule type" value="Genomic_DNA"/>
</dbReference>
<feature type="domain" description="HTH merR-type" evidence="6">
    <location>
        <begin position="18"/>
        <end position="84"/>
    </location>
</feature>
<comment type="caution">
    <text evidence="7">The sequence shown here is derived from an EMBL/GenBank/DDBJ whole genome shotgun (WGS) entry which is preliminary data.</text>
</comment>
<name>A0ABX2ICS0_9RHOO</name>
<evidence type="ECO:0000256" key="3">
    <source>
        <dbReference type="ARBA" id="ARBA00023015"/>
    </source>
</evidence>
<dbReference type="PANTHER" id="PTHR30204">
    <property type="entry name" value="REDOX-CYCLING DRUG-SENSING TRANSCRIPTIONAL ACTIVATOR SOXR"/>
    <property type="match status" value="1"/>
</dbReference>
<proteinExistence type="predicted"/>
<dbReference type="PANTHER" id="PTHR30204:SF94">
    <property type="entry name" value="HEAVY METAL-DEPENDENT TRANSCRIPTIONAL REGULATOR HI_0293-RELATED"/>
    <property type="match status" value="1"/>
</dbReference>
<dbReference type="InterPro" id="IPR009061">
    <property type="entry name" value="DNA-bd_dom_put_sf"/>
</dbReference>
<dbReference type="NCBIfam" id="TIGR02044">
    <property type="entry name" value="CueR"/>
    <property type="match status" value="1"/>
</dbReference>
<evidence type="ECO:0000313" key="8">
    <source>
        <dbReference type="Proteomes" id="UP000778523"/>
    </source>
</evidence>
<dbReference type="InterPro" id="IPR015358">
    <property type="entry name" value="Tscrpt_reg_MerR_DNA-bd"/>
</dbReference>
<dbReference type="Gene3D" id="1.10.1660.10">
    <property type="match status" value="1"/>
</dbReference>
<dbReference type="PRINTS" id="PR00040">
    <property type="entry name" value="HTHMERR"/>
</dbReference>
<evidence type="ECO:0000256" key="2">
    <source>
        <dbReference type="ARBA" id="ARBA00022490"/>
    </source>
</evidence>
<dbReference type="InterPro" id="IPR047057">
    <property type="entry name" value="MerR_fam"/>
</dbReference>
<organism evidence="7 8">
    <name type="scientific">Uliginosibacterium aquaticum</name>
    <dbReference type="NCBI Taxonomy" id="2731212"/>
    <lineage>
        <taxon>Bacteria</taxon>
        <taxon>Pseudomonadati</taxon>
        <taxon>Pseudomonadota</taxon>
        <taxon>Betaproteobacteria</taxon>
        <taxon>Rhodocyclales</taxon>
        <taxon>Zoogloeaceae</taxon>
        <taxon>Uliginosibacterium</taxon>
    </lineage>
</organism>
<evidence type="ECO:0000259" key="6">
    <source>
        <dbReference type="PROSITE" id="PS50937"/>
    </source>
</evidence>
<dbReference type="PROSITE" id="PS00552">
    <property type="entry name" value="HTH_MERR_1"/>
    <property type="match status" value="1"/>
</dbReference>
<evidence type="ECO:0000256" key="1">
    <source>
        <dbReference type="ARBA" id="ARBA00004496"/>
    </source>
</evidence>
<protein>
    <submittedName>
        <fullName evidence="7">Cu(I)-responsive transcriptional regulator</fullName>
    </submittedName>
</protein>
<comment type="subcellular location">
    <subcellularLocation>
        <location evidence="1">Cytoplasm</location>
    </subcellularLocation>
</comment>
<dbReference type="SMART" id="SM00422">
    <property type="entry name" value="HTH_MERR"/>
    <property type="match status" value="1"/>
</dbReference>
<dbReference type="Pfam" id="PF09278">
    <property type="entry name" value="MerR-DNA-bind"/>
    <property type="match status" value="1"/>
</dbReference>
<keyword evidence="2" id="KW-0963">Cytoplasm</keyword>
<evidence type="ECO:0000313" key="7">
    <source>
        <dbReference type="EMBL" id="NSL54231.1"/>
    </source>
</evidence>
<dbReference type="InterPro" id="IPR000551">
    <property type="entry name" value="MerR-type_HTH_dom"/>
</dbReference>
<dbReference type="InterPro" id="IPR011789">
    <property type="entry name" value="CueR"/>
</dbReference>
<accession>A0ABX2ICS0</accession>
<keyword evidence="8" id="KW-1185">Reference proteome</keyword>
<gene>
    <name evidence="7" type="primary">cueR</name>
    <name evidence="7" type="ORF">HJ583_004265</name>
</gene>
<keyword evidence="4" id="KW-0238">DNA-binding</keyword>
<reference evidence="7 8" key="1">
    <citation type="submission" date="2020-06" db="EMBL/GenBank/DDBJ databases">
        <title>Draft genome of Uliginosibacterium sp. IMCC34675.</title>
        <authorList>
            <person name="Song J."/>
        </authorList>
    </citation>
    <scope>NUCLEOTIDE SEQUENCE [LARGE SCALE GENOMIC DNA]</scope>
    <source>
        <strain evidence="7 8">IMCC34675</strain>
    </source>
</reference>
<sequence>MSASFEHADALQAGFVDIGAAAAASGVSIKMVRHYESLGLLGSVPRTAANYRIYGASHIHTLRFIARSRKLGFSMDEIRELLALWQDRARSSAAVKAIATRHITDLQTRIAELQGMVDTLSQLNHCCAGDTRPDCPILADLAGHSDMIEGGARPGQSR</sequence>
<dbReference type="Pfam" id="PF00376">
    <property type="entry name" value="MerR"/>
    <property type="match status" value="1"/>
</dbReference>
<dbReference type="RefSeq" id="WP_170020761.1">
    <property type="nucleotide sequence ID" value="NZ_JABCSC020000001.1"/>
</dbReference>
<dbReference type="SUPFAM" id="SSF46955">
    <property type="entry name" value="Putative DNA-binding domain"/>
    <property type="match status" value="1"/>
</dbReference>
<dbReference type="Proteomes" id="UP000778523">
    <property type="component" value="Unassembled WGS sequence"/>
</dbReference>
<keyword evidence="3" id="KW-0805">Transcription regulation</keyword>
<keyword evidence="5" id="KW-0804">Transcription</keyword>
<evidence type="ECO:0000256" key="4">
    <source>
        <dbReference type="ARBA" id="ARBA00023125"/>
    </source>
</evidence>
<evidence type="ECO:0000256" key="5">
    <source>
        <dbReference type="ARBA" id="ARBA00023163"/>
    </source>
</evidence>
<dbReference type="PROSITE" id="PS50937">
    <property type="entry name" value="HTH_MERR_2"/>
    <property type="match status" value="1"/>
</dbReference>